<evidence type="ECO:0000313" key="1">
    <source>
        <dbReference type="EMBL" id="TWU24253.1"/>
    </source>
</evidence>
<comment type="caution">
    <text evidence="1">The sequence shown here is derived from an EMBL/GenBank/DDBJ whole genome shotgun (WGS) entry which is preliminary data.</text>
</comment>
<dbReference type="Proteomes" id="UP000316304">
    <property type="component" value="Unassembled WGS sequence"/>
</dbReference>
<sequence length="49" mass="5475">MAFAEIGRSLVAMRRSISSIHDGKKKRFSKNPAHGIFSKIHYANNSLTT</sequence>
<keyword evidence="2" id="KW-1185">Reference proteome</keyword>
<accession>A0A5C6CH77</accession>
<name>A0A5C6CH77_9BACT</name>
<proteinExistence type="predicted"/>
<gene>
    <name evidence="1" type="ORF">Pla52o_21790</name>
</gene>
<protein>
    <submittedName>
        <fullName evidence="1">Uncharacterized protein</fullName>
    </submittedName>
</protein>
<evidence type="ECO:0000313" key="2">
    <source>
        <dbReference type="Proteomes" id="UP000316304"/>
    </source>
</evidence>
<organism evidence="1 2">
    <name type="scientific">Novipirellula galeiformis</name>
    <dbReference type="NCBI Taxonomy" id="2528004"/>
    <lineage>
        <taxon>Bacteria</taxon>
        <taxon>Pseudomonadati</taxon>
        <taxon>Planctomycetota</taxon>
        <taxon>Planctomycetia</taxon>
        <taxon>Pirellulales</taxon>
        <taxon>Pirellulaceae</taxon>
        <taxon>Novipirellula</taxon>
    </lineage>
</organism>
<dbReference type="EMBL" id="SJPT01000003">
    <property type="protein sequence ID" value="TWU24253.1"/>
    <property type="molecule type" value="Genomic_DNA"/>
</dbReference>
<reference evidence="1 2" key="1">
    <citation type="submission" date="2019-02" db="EMBL/GenBank/DDBJ databases">
        <title>Deep-cultivation of Planctomycetes and their phenomic and genomic characterization uncovers novel biology.</title>
        <authorList>
            <person name="Wiegand S."/>
            <person name="Jogler M."/>
            <person name="Boedeker C."/>
            <person name="Pinto D."/>
            <person name="Vollmers J."/>
            <person name="Rivas-Marin E."/>
            <person name="Kohn T."/>
            <person name="Peeters S.H."/>
            <person name="Heuer A."/>
            <person name="Rast P."/>
            <person name="Oberbeckmann S."/>
            <person name="Bunk B."/>
            <person name="Jeske O."/>
            <person name="Meyerdierks A."/>
            <person name="Storesund J.E."/>
            <person name="Kallscheuer N."/>
            <person name="Luecker S."/>
            <person name="Lage O.M."/>
            <person name="Pohl T."/>
            <person name="Merkel B.J."/>
            <person name="Hornburger P."/>
            <person name="Mueller R.-W."/>
            <person name="Bruemmer F."/>
            <person name="Labrenz M."/>
            <person name="Spormann A.M."/>
            <person name="Op Den Camp H."/>
            <person name="Overmann J."/>
            <person name="Amann R."/>
            <person name="Jetten M.S.M."/>
            <person name="Mascher T."/>
            <person name="Medema M.H."/>
            <person name="Devos D.P."/>
            <person name="Kaster A.-K."/>
            <person name="Ovreas L."/>
            <person name="Rohde M."/>
            <person name="Galperin M.Y."/>
            <person name="Jogler C."/>
        </authorList>
    </citation>
    <scope>NUCLEOTIDE SEQUENCE [LARGE SCALE GENOMIC DNA]</scope>
    <source>
        <strain evidence="1 2">Pla52o</strain>
    </source>
</reference>
<dbReference type="AlphaFoldDB" id="A0A5C6CH77"/>